<dbReference type="EMBL" id="OX465082">
    <property type="protein sequence ID" value="CAI9289219.1"/>
    <property type="molecule type" value="Genomic_DNA"/>
</dbReference>
<sequence length="126" mass="14564">MGPCFFVNYSTIEPTPHEKPHNETTIITHTHHHLLTTKLSFITSPMGEELIEGLMGISNGILSFQMFDRRFRVDILGFNKGNHFSRFQCLPRGQILRFWFWGFFICCVLGKTMSRKNRDQGAEGLV</sequence>
<keyword evidence="3" id="KW-1185">Reference proteome</keyword>
<keyword evidence="1" id="KW-0472">Membrane</keyword>
<evidence type="ECO:0000313" key="2">
    <source>
        <dbReference type="EMBL" id="CAI9289219.1"/>
    </source>
</evidence>
<name>A0AA35ZBL7_LACSI</name>
<keyword evidence="1" id="KW-1133">Transmembrane helix</keyword>
<accession>A0AA35ZBL7</accession>
<dbReference type="Proteomes" id="UP001177003">
    <property type="component" value="Chromosome 6"/>
</dbReference>
<evidence type="ECO:0000256" key="1">
    <source>
        <dbReference type="SAM" id="Phobius"/>
    </source>
</evidence>
<evidence type="ECO:0000313" key="3">
    <source>
        <dbReference type="Proteomes" id="UP001177003"/>
    </source>
</evidence>
<gene>
    <name evidence="2" type="ORF">LSALG_LOCUS28467</name>
</gene>
<proteinExistence type="predicted"/>
<organism evidence="2 3">
    <name type="scientific">Lactuca saligna</name>
    <name type="common">Willowleaf lettuce</name>
    <dbReference type="NCBI Taxonomy" id="75948"/>
    <lineage>
        <taxon>Eukaryota</taxon>
        <taxon>Viridiplantae</taxon>
        <taxon>Streptophyta</taxon>
        <taxon>Embryophyta</taxon>
        <taxon>Tracheophyta</taxon>
        <taxon>Spermatophyta</taxon>
        <taxon>Magnoliopsida</taxon>
        <taxon>eudicotyledons</taxon>
        <taxon>Gunneridae</taxon>
        <taxon>Pentapetalae</taxon>
        <taxon>asterids</taxon>
        <taxon>campanulids</taxon>
        <taxon>Asterales</taxon>
        <taxon>Asteraceae</taxon>
        <taxon>Cichorioideae</taxon>
        <taxon>Cichorieae</taxon>
        <taxon>Lactucinae</taxon>
        <taxon>Lactuca</taxon>
    </lineage>
</organism>
<feature type="transmembrane region" description="Helical" evidence="1">
    <location>
        <begin position="95"/>
        <end position="113"/>
    </location>
</feature>
<protein>
    <submittedName>
        <fullName evidence="2">Uncharacterized protein</fullName>
    </submittedName>
</protein>
<dbReference type="AlphaFoldDB" id="A0AA35ZBL7"/>
<reference evidence="2" key="1">
    <citation type="submission" date="2023-04" db="EMBL/GenBank/DDBJ databases">
        <authorList>
            <person name="Vijverberg K."/>
            <person name="Xiong W."/>
            <person name="Schranz E."/>
        </authorList>
    </citation>
    <scope>NUCLEOTIDE SEQUENCE</scope>
</reference>
<keyword evidence="1" id="KW-0812">Transmembrane</keyword>